<dbReference type="Pfam" id="PF00291">
    <property type="entry name" value="PALP"/>
    <property type="match status" value="1"/>
</dbReference>
<dbReference type="Gene3D" id="3.30.420.10">
    <property type="entry name" value="Ribonuclease H-like superfamily/Ribonuclease H"/>
    <property type="match status" value="1"/>
</dbReference>
<dbReference type="InterPro" id="IPR050147">
    <property type="entry name" value="Ser/Thr_Dehydratase"/>
</dbReference>
<dbReference type="InterPro" id="IPR012337">
    <property type="entry name" value="RNaseH-like_sf"/>
</dbReference>
<evidence type="ECO:0000259" key="9">
    <source>
        <dbReference type="PROSITE" id="PS50879"/>
    </source>
</evidence>
<dbReference type="PANTHER" id="PTHR48078">
    <property type="entry name" value="THREONINE DEHYDRATASE, MITOCHONDRIAL-RELATED"/>
    <property type="match status" value="1"/>
</dbReference>
<evidence type="ECO:0000256" key="1">
    <source>
        <dbReference type="ARBA" id="ARBA00001933"/>
    </source>
</evidence>
<proteinExistence type="inferred from homology"/>
<reference evidence="10 11" key="1">
    <citation type="journal article" date="2022" name="Allergy">
        <title>Genome assembly and annotation of Periplaneta americana reveal a comprehensive cockroach allergen profile.</title>
        <authorList>
            <person name="Wang L."/>
            <person name="Xiong Q."/>
            <person name="Saelim N."/>
            <person name="Wang L."/>
            <person name="Nong W."/>
            <person name="Wan A.T."/>
            <person name="Shi M."/>
            <person name="Liu X."/>
            <person name="Cao Q."/>
            <person name="Hui J.H.L."/>
            <person name="Sookrung N."/>
            <person name="Leung T.F."/>
            <person name="Tungtrongchitr A."/>
            <person name="Tsui S.K.W."/>
        </authorList>
    </citation>
    <scope>NUCLEOTIDE SEQUENCE [LARGE SCALE GENOMIC DNA]</scope>
    <source>
        <strain evidence="10">PWHHKU_190912</strain>
    </source>
</reference>
<accession>A0ABQ8THD7</accession>
<dbReference type="EMBL" id="JAJSOF020000011">
    <property type="protein sequence ID" value="KAJ4445309.1"/>
    <property type="molecule type" value="Genomic_DNA"/>
</dbReference>
<dbReference type="CDD" id="cd09276">
    <property type="entry name" value="Rnase_HI_RT_non_LTR"/>
    <property type="match status" value="1"/>
</dbReference>
<dbReference type="SUPFAM" id="SSF53098">
    <property type="entry name" value="Ribonuclease H-like"/>
    <property type="match status" value="1"/>
</dbReference>
<comment type="cofactor">
    <cofactor evidence="1">
        <name>pyridoxal 5'-phosphate</name>
        <dbReference type="ChEBI" id="CHEBI:597326"/>
    </cofactor>
</comment>
<evidence type="ECO:0000256" key="3">
    <source>
        <dbReference type="ARBA" id="ARBA00012093"/>
    </source>
</evidence>
<sequence>MRFEENPLHIITPLLRSEALTQLLPGSKDVYLKMENCQIAGSFKIRGFGRLAQKLKEEGCEHLVAATSGNTGAAVAYASKLLGIPCTVYLPETSPDLCAQKLRLCGAEVKVVGTYFNQTQEHAIEHGKKPGAAYVNPSHPEIWAGHSTVVDEMVSQLPSKPSVIVVAVGDGGLLIGVLQGLKRAGWQDVPVLAMETYGTDCFNLSVKANKIVALEEITSIAKCLGSRTVDPHLLEIMPQYNILSEVVSDAQAVESCIRFADDEHAVVEPGCGAALAALYSGILERLHKEGKIPQMNSGPVVIIVCGGRSVSLQLLQEWAKQFNVPFPKPEQGSLGYGTTSFDGEIIAISESLRNLLCHINKFKNAVILSDSKAAILSIVSKHTLSSQTTEITKMLSQLISLNKRIVFQWIPSHCGILGNENADALAKKVSTATYRPVTKSTYYSVKRFIKSTYLDFNKQNLITQSQGKKWNSLHHNPQLIPDLPRKSSVDAFRLATGHDYLAKHLHRIGIYQSPNCPLYNSNQEMDSERLKICASVAGHDNIFEKYCSARGQMTSLSNAWH</sequence>
<dbReference type="InterPro" id="IPR002156">
    <property type="entry name" value="RNaseH_domain"/>
</dbReference>
<dbReference type="InterPro" id="IPR001926">
    <property type="entry name" value="TrpB-like_PALP"/>
</dbReference>
<evidence type="ECO:0000256" key="8">
    <source>
        <dbReference type="ARBA" id="ARBA00049406"/>
    </source>
</evidence>
<dbReference type="PROSITE" id="PS50879">
    <property type="entry name" value="RNASE_H_1"/>
    <property type="match status" value="1"/>
</dbReference>
<dbReference type="SUPFAM" id="SSF53686">
    <property type="entry name" value="Tryptophan synthase beta subunit-like PLP-dependent enzymes"/>
    <property type="match status" value="1"/>
</dbReference>
<dbReference type="Pfam" id="PF00075">
    <property type="entry name" value="RNase_H"/>
    <property type="match status" value="1"/>
</dbReference>
<dbReference type="EC" id="4.3.1.17" evidence="3"/>
<dbReference type="Proteomes" id="UP001148838">
    <property type="component" value="Unassembled WGS sequence"/>
</dbReference>
<comment type="similarity">
    <text evidence="2">Belongs to the serine/threonine dehydratase family.</text>
</comment>
<dbReference type="Gene3D" id="3.40.50.1100">
    <property type="match status" value="2"/>
</dbReference>
<dbReference type="InterPro" id="IPR036052">
    <property type="entry name" value="TrpB-like_PALP_sf"/>
</dbReference>
<keyword evidence="4" id="KW-0663">Pyridoxal phosphate</keyword>
<evidence type="ECO:0000313" key="11">
    <source>
        <dbReference type="Proteomes" id="UP001148838"/>
    </source>
</evidence>
<evidence type="ECO:0000256" key="4">
    <source>
        <dbReference type="ARBA" id="ARBA00022898"/>
    </source>
</evidence>
<comment type="catalytic activity">
    <reaction evidence="8">
        <text>L-serine = pyruvate + NH4(+)</text>
        <dbReference type="Rhea" id="RHEA:19169"/>
        <dbReference type="ChEBI" id="CHEBI:15361"/>
        <dbReference type="ChEBI" id="CHEBI:28938"/>
        <dbReference type="ChEBI" id="CHEBI:33384"/>
        <dbReference type="EC" id="4.3.1.17"/>
    </reaction>
</comment>
<evidence type="ECO:0000256" key="6">
    <source>
        <dbReference type="ARBA" id="ARBA00041766"/>
    </source>
</evidence>
<evidence type="ECO:0000256" key="5">
    <source>
        <dbReference type="ARBA" id="ARBA00023239"/>
    </source>
</evidence>
<gene>
    <name evidence="10" type="ORF">ANN_07114</name>
</gene>
<feature type="domain" description="RNase H type-1" evidence="9">
    <location>
        <begin position="296"/>
        <end position="431"/>
    </location>
</feature>
<keyword evidence="11" id="KW-1185">Reference proteome</keyword>
<dbReference type="PANTHER" id="PTHR48078:SF2">
    <property type="entry name" value="CATABOLIC L-SERINE_THREONINE DEHYDRATASE"/>
    <property type="match status" value="1"/>
</dbReference>
<evidence type="ECO:0000256" key="2">
    <source>
        <dbReference type="ARBA" id="ARBA00010869"/>
    </source>
</evidence>
<comment type="caution">
    <text evidence="10">The sequence shown here is derived from an EMBL/GenBank/DDBJ whole genome shotgun (WGS) entry which is preliminary data.</text>
</comment>
<name>A0ABQ8THD7_PERAM</name>
<keyword evidence="5" id="KW-0456">Lyase</keyword>
<evidence type="ECO:0000313" key="10">
    <source>
        <dbReference type="EMBL" id="KAJ4445309.1"/>
    </source>
</evidence>
<organism evidence="10 11">
    <name type="scientific">Periplaneta americana</name>
    <name type="common">American cockroach</name>
    <name type="synonym">Blatta americana</name>
    <dbReference type="NCBI Taxonomy" id="6978"/>
    <lineage>
        <taxon>Eukaryota</taxon>
        <taxon>Metazoa</taxon>
        <taxon>Ecdysozoa</taxon>
        <taxon>Arthropoda</taxon>
        <taxon>Hexapoda</taxon>
        <taxon>Insecta</taxon>
        <taxon>Pterygota</taxon>
        <taxon>Neoptera</taxon>
        <taxon>Polyneoptera</taxon>
        <taxon>Dictyoptera</taxon>
        <taxon>Blattodea</taxon>
        <taxon>Blattoidea</taxon>
        <taxon>Blattidae</taxon>
        <taxon>Blattinae</taxon>
        <taxon>Periplaneta</taxon>
    </lineage>
</organism>
<dbReference type="InterPro" id="IPR036397">
    <property type="entry name" value="RNaseH_sf"/>
</dbReference>
<protein>
    <recommendedName>
        <fullName evidence="3">L-serine ammonia-lyase</fullName>
        <ecNumber evidence="3">4.3.1.17</ecNumber>
    </recommendedName>
    <alternativeName>
        <fullName evidence="6">L-serine deaminase</fullName>
    </alternativeName>
    <alternativeName>
        <fullName evidence="7">L-threonine dehydratase</fullName>
    </alternativeName>
</protein>
<evidence type="ECO:0000256" key="7">
    <source>
        <dbReference type="ARBA" id="ARBA00042605"/>
    </source>
</evidence>